<dbReference type="InterPro" id="IPR011009">
    <property type="entry name" value="Kinase-like_dom_sf"/>
</dbReference>
<protein>
    <recommendedName>
        <fullName evidence="1">Protein kinase domain-containing protein</fullName>
    </recommendedName>
</protein>
<evidence type="ECO:0000259" key="1">
    <source>
        <dbReference type="PROSITE" id="PS50011"/>
    </source>
</evidence>
<dbReference type="GO" id="GO:0004672">
    <property type="term" value="F:protein kinase activity"/>
    <property type="evidence" value="ECO:0007669"/>
    <property type="project" value="InterPro"/>
</dbReference>
<dbReference type="Gene3D" id="1.10.510.10">
    <property type="entry name" value="Transferase(Phosphotransferase) domain 1"/>
    <property type="match status" value="1"/>
</dbReference>
<dbReference type="EMBL" id="JAACJL010000016">
    <property type="protein sequence ID" value="KAF4619408.1"/>
    <property type="molecule type" value="Genomic_DNA"/>
</dbReference>
<dbReference type="GO" id="GO:0005524">
    <property type="term" value="F:ATP binding"/>
    <property type="evidence" value="ECO:0007669"/>
    <property type="project" value="InterPro"/>
</dbReference>
<dbReference type="InterPro" id="IPR040976">
    <property type="entry name" value="Pkinase_fungal"/>
</dbReference>
<feature type="domain" description="Protein kinase" evidence="1">
    <location>
        <begin position="340"/>
        <end position="676"/>
    </location>
</feature>
<dbReference type="PROSITE" id="PS50011">
    <property type="entry name" value="PROTEIN_KINASE_DOM"/>
    <property type="match status" value="1"/>
</dbReference>
<dbReference type="Proteomes" id="UP000521872">
    <property type="component" value="Unassembled WGS sequence"/>
</dbReference>
<dbReference type="InterPro" id="IPR000719">
    <property type="entry name" value="Prot_kinase_dom"/>
</dbReference>
<dbReference type="PANTHER" id="PTHR38248:SF2">
    <property type="entry name" value="FUNK1 11"/>
    <property type="match status" value="1"/>
</dbReference>
<dbReference type="AlphaFoldDB" id="A0A8H4VR71"/>
<sequence>MNDMQIAALSSGSTISNALYSGSSTIMSEIHTREVGIDPKLLRGRVSLNCENVYAQLRINEMDAHRGLVERCGTSLRSEPALISTFNTLKNLAHWAETRCPHDEDGEMGGISGSLYYEDEDSSQCEGVACEMLVDVFNYIAKFESGEGGAPHRLFTCLSPKTLDIELPPYGPSNRPSVVLTPANTSFTAPTWHDCDALGELKCANRKNPYEESITEIILHAADSARLHMACRPFMLFSVCLLVCGTRMCVGIVDRQSASFSPDFDMLEKPEELVLIIRSLTHDLALHDLGFDPTVQKMDETQTLRLGLTEKPSYPTHIISHIDPSGPRVRRWCTTGPPLWVSAELLGHGPYIFRVREYFEDGEGGNEAYLDTKSMLLKSYWYDRSMGAEETSLYTRLQDTYPDGLARILYGGEVVVPGTAIPITMGTSNSNFSLVLGRVIFKEVGRPLWEYQNEEELLRGLKSAVTAHQELCSRGIIHRDINPASIFLFENDNHPPDLLGFLLDLGHACLKKPTTENAKFSALEILEAISISPATPRFTHTTPTHDIQSFIWTTSYTLLRLAQTKLQHLLMVETTDENPRNDIETDYDCIHSIFTSAYSTTDYKQIVTWRTYRSPALACFFKNSRAYSILRSRGLISETMSQFMKSLSKLVEDDFYSDVPATPTHEQLLESLDIAIARFSAV</sequence>
<evidence type="ECO:0000313" key="2">
    <source>
        <dbReference type="EMBL" id="KAF4619408.1"/>
    </source>
</evidence>
<accession>A0A8H4VR71</accession>
<dbReference type="SUPFAM" id="SSF56112">
    <property type="entry name" value="Protein kinase-like (PK-like)"/>
    <property type="match status" value="1"/>
</dbReference>
<name>A0A8H4VR71_9AGAR</name>
<dbReference type="Pfam" id="PF17667">
    <property type="entry name" value="Pkinase_fungal"/>
    <property type="match status" value="1"/>
</dbReference>
<organism evidence="2 3">
    <name type="scientific">Agrocybe pediades</name>
    <dbReference type="NCBI Taxonomy" id="84607"/>
    <lineage>
        <taxon>Eukaryota</taxon>
        <taxon>Fungi</taxon>
        <taxon>Dikarya</taxon>
        <taxon>Basidiomycota</taxon>
        <taxon>Agaricomycotina</taxon>
        <taxon>Agaricomycetes</taxon>
        <taxon>Agaricomycetidae</taxon>
        <taxon>Agaricales</taxon>
        <taxon>Agaricineae</taxon>
        <taxon>Strophariaceae</taxon>
        <taxon>Agrocybe</taxon>
    </lineage>
</organism>
<evidence type="ECO:0000313" key="3">
    <source>
        <dbReference type="Proteomes" id="UP000521872"/>
    </source>
</evidence>
<dbReference type="PANTHER" id="PTHR38248">
    <property type="entry name" value="FUNK1 6"/>
    <property type="match status" value="1"/>
</dbReference>
<reference evidence="2 3" key="1">
    <citation type="submission" date="2019-12" db="EMBL/GenBank/DDBJ databases">
        <authorList>
            <person name="Floudas D."/>
            <person name="Bentzer J."/>
            <person name="Ahren D."/>
            <person name="Johansson T."/>
            <person name="Persson P."/>
            <person name="Tunlid A."/>
        </authorList>
    </citation>
    <scope>NUCLEOTIDE SEQUENCE [LARGE SCALE GENOMIC DNA]</scope>
    <source>
        <strain evidence="2 3">CBS 102.39</strain>
    </source>
</reference>
<gene>
    <name evidence="2" type="ORF">D9613_004751</name>
</gene>
<proteinExistence type="predicted"/>
<keyword evidence="3" id="KW-1185">Reference proteome</keyword>
<comment type="caution">
    <text evidence="2">The sequence shown here is derived from an EMBL/GenBank/DDBJ whole genome shotgun (WGS) entry which is preliminary data.</text>
</comment>